<comment type="caution">
    <text evidence="2">The sequence shown here is derived from an EMBL/GenBank/DDBJ whole genome shotgun (WGS) entry which is preliminary data.</text>
</comment>
<sequence length="179" mass="20235">RPDAYANDYSDEDPIDFYEGDEADEDECDSDYGSRDEMQGEDTYSDQDERLVTAANDNERRNAANGTFARSDKRPQSNGQQSSGFSQGGFRPTTQSGSRYNDKRGGRGFQRPSYGPCAACGGQNHSKPFCFRRCRLCQQMHDFGKFEVFDELANILRTNVDKKNIRPELQKLVFGGHLN</sequence>
<feature type="compositionally biased region" description="Acidic residues" evidence="1">
    <location>
        <begin position="9"/>
        <end position="30"/>
    </location>
</feature>
<evidence type="ECO:0000313" key="3">
    <source>
        <dbReference type="Proteomes" id="UP000198211"/>
    </source>
</evidence>
<reference evidence="3" key="1">
    <citation type="submission" date="2017-03" db="EMBL/GenBank/DDBJ databases">
        <title>Phytopthora megakarya and P. palmivora, two closely related causual agents of cacao black pod achieved similar genome size and gene model numbers by different mechanisms.</title>
        <authorList>
            <person name="Ali S."/>
            <person name="Shao J."/>
            <person name="Larry D.J."/>
            <person name="Kronmiller B."/>
            <person name="Shen D."/>
            <person name="Strem M.D."/>
            <person name="Melnick R.L."/>
            <person name="Guiltinan M.J."/>
            <person name="Tyler B.M."/>
            <person name="Meinhardt L.W."/>
            <person name="Bailey B.A."/>
        </authorList>
    </citation>
    <scope>NUCLEOTIDE SEQUENCE [LARGE SCALE GENOMIC DNA]</scope>
    <source>
        <strain evidence="3">zdho120</strain>
    </source>
</reference>
<dbReference type="Proteomes" id="UP000198211">
    <property type="component" value="Unassembled WGS sequence"/>
</dbReference>
<protein>
    <recommendedName>
        <fullName evidence="4">Eukaryotic/viral aspartic protease</fullName>
    </recommendedName>
</protein>
<feature type="compositionally biased region" description="Low complexity" evidence="1">
    <location>
        <begin position="76"/>
        <end position="90"/>
    </location>
</feature>
<feature type="compositionally biased region" description="Basic and acidic residues" evidence="1">
    <location>
        <begin position="47"/>
        <end position="62"/>
    </location>
</feature>
<feature type="region of interest" description="Disordered" evidence="1">
    <location>
        <begin position="1"/>
        <end position="107"/>
    </location>
</feature>
<name>A0A225USL6_9STRA</name>
<dbReference type="AlphaFoldDB" id="A0A225USL6"/>
<proteinExistence type="predicted"/>
<organism evidence="2 3">
    <name type="scientific">Phytophthora megakarya</name>
    <dbReference type="NCBI Taxonomy" id="4795"/>
    <lineage>
        <taxon>Eukaryota</taxon>
        <taxon>Sar</taxon>
        <taxon>Stramenopiles</taxon>
        <taxon>Oomycota</taxon>
        <taxon>Peronosporomycetes</taxon>
        <taxon>Peronosporales</taxon>
        <taxon>Peronosporaceae</taxon>
        <taxon>Phytophthora</taxon>
    </lineage>
</organism>
<keyword evidence="3" id="KW-1185">Reference proteome</keyword>
<gene>
    <name evidence="2" type="ORF">PHMEG_00033769</name>
</gene>
<evidence type="ECO:0008006" key="4">
    <source>
        <dbReference type="Google" id="ProtNLM"/>
    </source>
</evidence>
<evidence type="ECO:0000313" key="2">
    <source>
        <dbReference type="EMBL" id="OWY96062.1"/>
    </source>
</evidence>
<feature type="non-terminal residue" evidence="2">
    <location>
        <position position="1"/>
    </location>
</feature>
<accession>A0A225USL6</accession>
<evidence type="ECO:0000256" key="1">
    <source>
        <dbReference type="SAM" id="MobiDB-lite"/>
    </source>
</evidence>
<dbReference type="EMBL" id="NBNE01012136">
    <property type="protein sequence ID" value="OWY96062.1"/>
    <property type="molecule type" value="Genomic_DNA"/>
</dbReference>
<dbReference type="OrthoDB" id="128282at2759"/>